<protein>
    <submittedName>
        <fullName evidence="6">Uncharacterized protein</fullName>
    </submittedName>
</protein>
<gene>
    <name evidence="6" type="ORF">ADEAN_001037700</name>
</gene>
<evidence type="ECO:0000256" key="2">
    <source>
        <dbReference type="ARBA" id="ARBA00022705"/>
    </source>
</evidence>
<feature type="region of interest" description="Disordered" evidence="5">
    <location>
        <begin position="104"/>
        <end position="127"/>
    </location>
</feature>
<evidence type="ECO:0000313" key="7">
    <source>
        <dbReference type="Proteomes" id="UP000515908"/>
    </source>
</evidence>
<dbReference type="EMBL" id="LR877172">
    <property type="protein sequence ID" value="CAD2222823.1"/>
    <property type="molecule type" value="Genomic_DNA"/>
</dbReference>
<dbReference type="PANTHER" id="PTHR47810:SF5">
    <property type="entry name" value="LIGASE, PUTATIVE-RELATED"/>
    <property type="match status" value="1"/>
</dbReference>
<sequence>MFRRGRLLFSALPFEPMALITVDKLEGKLKSYDIPNNNTIPMNTHHEAIKRTFLSIPSSKVEKTKKTIVQEQLQWFDGRCPLFVSPKHDGVRLISYVNPPSILKNENETTKKGGNKKNKVKKSTSDNKNSCYSRYGRPINGLFWIERELLLLRTLCRDNYLCLDGELYIHREVLEDEKEKINVKNKKACKSAFFKRKVVSTTKRNKDVNNEEETNNTEKDVFKTGFLAVSALVHRLRSTKSVLNTKEDVFQYVRELPRYCIFDIPSFSPGSNTLPLPQQQHTAEEGGGELVIAVHRECARVWETCCRRHGIEEGEELRVLPNVTPFTQRLRTMDFLASLLQEGLASPVLCHYFQLDPPETHFHSNNSNVMPYRGGHFVRMIPYYVIHTIKEAKEDFLPRCMQLNYEGAVMRSAMNVYEMREKKKGTVRDLCSSSLYYLLDQPSSNNNEEEKEALVEHVAEAVRRLSFLSPRANTAIKLLPFRDKEYTILRPLFKEPSINPKTRPLLSLTLKESGVTLADVKPDLVSPSLHDSMEEKMESIRQQHKNNPKKAEREIKKMLDDVMVNFYGVQCMTEEGRVFSVTLPKTSLTQQKELLRHILSKSKKRRRPALKNKASEEDNTPTAGGSALTGLQATVQFASLTEHGVPRFAQIKSIRGGKGWFL</sequence>
<evidence type="ECO:0000313" key="6">
    <source>
        <dbReference type="EMBL" id="CAD2222823.1"/>
    </source>
</evidence>
<evidence type="ECO:0000256" key="4">
    <source>
        <dbReference type="ARBA" id="ARBA00023204"/>
    </source>
</evidence>
<dbReference type="Proteomes" id="UP000515908">
    <property type="component" value="Chromosome 28"/>
</dbReference>
<dbReference type="GO" id="GO:0006260">
    <property type="term" value="P:DNA replication"/>
    <property type="evidence" value="ECO:0007669"/>
    <property type="project" value="UniProtKB-KW"/>
</dbReference>
<keyword evidence="7" id="KW-1185">Reference proteome</keyword>
<feature type="region of interest" description="Disordered" evidence="5">
    <location>
        <begin position="601"/>
        <end position="627"/>
    </location>
</feature>
<dbReference type="PANTHER" id="PTHR47810">
    <property type="entry name" value="DNA LIGASE"/>
    <property type="match status" value="1"/>
</dbReference>
<accession>A0A7G2CWL1</accession>
<name>A0A7G2CWL1_9TRYP</name>
<feature type="compositionally biased region" description="Basic residues" evidence="5">
    <location>
        <begin position="113"/>
        <end position="122"/>
    </location>
</feature>
<keyword evidence="1" id="KW-0436">Ligase</keyword>
<evidence type="ECO:0000256" key="5">
    <source>
        <dbReference type="SAM" id="MobiDB-lite"/>
    </source>
</evidence>
<keyword evidence="2" id="KW-0235">DNA replication</keyword>
<dbReference type="OrthoDB" id="277431at2759"/>
<dbReference type="SUPFAM" id="SSF56091">
    <property type="entry name" value="DNA ligase/mRNA capping enzyme, catalytic domain"/>
    <property type="match status" value="1"/>
</dbReference>
<proteinExistence type="predicted"/>
<dbReference type="InterPro" id="IPR050326">
    <property type="entry name" value="NAD_dep_DNA_ligaseB"/>
</dbReference>
<dbReference type="AlphaFoldDB" id="A0A7G2CWL1"/>
<evidence type="ECO:0000256" key="1">
    <source>
        <dbReference type="ARBA" id="ARBA00022598"/>
    </source>
</evidence>
<organism evidence="6 7">
    <name type="scientific">Angomonas deanei</name>
    <dbReference type="NCBI Taxonomy" id="59799"/>
    <lineage>
        <taxon>Eukaryota</taxon>
        <taxon>Discoba</taxon>
        <taxon>Euglenozoa</taxon>
        <taxon>Kinetoplastea</taxon>
        <taxon>Metakinetoplastina</taxon>
        <taxon>Trypanosomatida</taxon>
        <taxon>Trypanosomatidae</taxon>
        <taxon>Strigomonadinae</taxon>
        <taxon>Angomonas</taxon>
    </lineage>
</organism>
<feature type="compositionally biased region" description="Basic residues" evidence="5">
    <location>
        <begin position="601"/>
        <end position="610"/>
    </location>
</feature>
<dbReference type="VEuPathDB" id="TriTrypDB:ADEAN_001037700"/>
<evidence type="ECO:0000256" key="3">
    <source>
        <dbReference type="ARBA" id="ARBA00022763"/>
    </source>
</evidence>
<keyword evidence="4" id="KW-0234">DNA repair</keyword>
<keyword evidence="3" id="KW-0227">DNA damage</keyword>
<reference evidence="6 7" key="1">
    <citation type="submission" date="2020-08" db="EMBL/GenBank/DDBJ databases">
        <authorList>
            <person name="Newling K."/>
            <person name="Davey J."/>
            <person name="Forrester S."/>
        </authorList>
    </citation>
    <scope>NUCLEOTIDE SEQUENCE [LARGE SCALE GENOMIC DNA]</scope>
    <source>
        <strain evidence="7">Crithidia deanei Carvalho (ATCC PRA-265)</strain>
    </source>
</reference>
<dbReference type="GO" id="GO:0006281">
    <property type="term" value="P:DNA repair"/>
    <property type="evidence" value="ECO:0007669"/>
    <property type="project" value="UniProtKB-KW"/>
</dbReference>
<dbReference type="GO" id="GO:0016874">
    <property type="term" value="F:ligase activity"/>
    <property type="evidence" value="ECO:0007669"/>
    <property type="project" value="UniProtKB-KW"/>
</dbReference>